<dbReference type="Proteomes" id="UP000682733">
    <property type="component" value="Unassembled WGS sequence"/>
</dbReference>
<gene>
    <name evidence="1" type="ORF">OVA965_LOCUS40192</name>
    <name evidence="2" type="ORF">TMI583_LOCUS41596</name>
</gene>
<evidence type="ECO:0000313" key="3">
    <source>
        <dbReference type="Proteomes" id="UP000677228"/>
    </source>
</evidence>
<feature type="non-terminal residue" evidence="1">
    <location>
        <position position="1"/>
    </location>
</feature>
<name>A0A8S2FV66_9BILA</name>
<organism evidence="1 3">
    <name type="scientific">Didymodactylos carnosus</name>
    <dbReference type="NCBI Taxonomy" id="1234261"/>
    <lineage>
        <taxon>Eukaryota</taxon>
        <taxon>Metazoa</taxon>
        <taxon>Spiralia</taxon>
        <taxon>Gnathifera</taxon>
        <taxon>Rotifera</taxon>
        <taxon>Eurotatoria</taxon>
        <taxon>Bdelloidea</taxon>
        <taxon>Philodinida</taxon>
        <taxon>Philodinidae</taxon>
        <taxon>Didymodactylos</taxon>
    </lineage>
</organism>
<sequence length="83" mass="9665">QRIGLITAIINDNNNKKKKYLFTEELRILETIKVKLNKTKFSVPFVYECKHTQQPHLIKFENILGKLAYQIAPDPRPQLTIGT</sequence>
<dbReference type="EMBL" id="CAJOBA010065902">
    <property type="protein sequence ID" value="CAF4361616.1"/>
    <property type="molecule type" value="Genomic_DNA"/>
</dbReference>
<evidence type="ECO:0000313" key="1">
    <source>
        <dbReference type="EMBL" id="CAF1567983.1"/>
    </source>
</evidence>
<proteinExistence type="predicted"/>
<feature type="non-terminal residue" evidence="1">
    <location>
        <position position="83"/>
    </location>
</feature>
<comment type="caution">
    <text evidence="1">The sequence shown here is derived from an EMBL/GenBank/DDBJ whole genome shotgun (WGS) entry which is preliminary data.</text>
</comment>
<dbReference type="AlphaFoldDB" id="A0A8S2FV66"/>
<reference evidence="1" key="1">
    <citation type="submission" date="2021-02" db="EMBL/GenBank/DDBJ databases">
        <authorList>
            <person name="Nowell W R."/>
        </authorList>
    </citation>
    <scope>NUCLEOTIDE SEQUENCE</scope>
</reference>
<accession>A0A8S2FV66</accession>
<dbReference type="Proteomes" id="UP000677228">
    <property type="component" value="Unassembled WGS sequence"/>
</dbReference>
<dbReference type="EMBL" id="CAJNOK010043159">
    <property type="protein sequence ID" value="CAF1567983.1"/>
    <property type="molecule type" value="Genomic_DNA"/>
</dbReference>
<protein>
    <submittedName>
        <fullName evidence="1">Uncharacterized protein</fullName>
    </submittedName>
</protein>
<evidence type="ECO:0000313" key="2">
    <source>
        <dbReference type="EMBL" id="CAF4361616.1"/>
    </source>
</evidence>